<comment type="caution">
    <text evidence="4">The sequence shown here is derived from an EMBL/GenBank/DDBJ whole genome shotgun (WGS) entry which is preliminary data.</text>
</comment>
<evidence type="ECO:0000313" key="4">
    <source>
        <dbReference type="EMBL" id="KAG5965758.1"/>
    </source>
</evidence>
<keyword evidence="2" id="KW-0436">Ligase</keyword>
<dbReference type="OrthoDB" id="6509636at2759"/>
<dbReference type="Gene3D" id="3.30.300.30">
    <property type="match status" value="1"/>
</dbReference>
<protein>
    <recommendedName>
        <fullName evidence="3">AMP-binding enzyme C-terminal domain-containing protein</fullName>
    </recommendedName>
</protein>
<dbReference type="PANTHER" id="PTHR24096:SF149">
    <property type="entry name" value="AMP-BINDING DOMAIN-CONTAINING PROTEIN-RELATED"/>
    <property type="match status" value="1"/>
</dbReference>
<dbReference type="PANTHER" id="PTHR24096">
    <property type="entry name" value="LONG-CHAIN-FATTY-ACID--COA LIGASE"/>
    <property type="match status" value="1"/>
</dbReference>
<reference evidence="4" key="1">
    <citation type="journal article" date="2020" name="bioRxiv">
        <title>Whole genome comparisons of ergot fungi reveals the divergence and evolution of species within the genus Claviceps are the result of varying mechanisms driving genome evolution and host range expansion.</title>
        <authorList>
            <person name="Wyka S.A."/>
            <person name="Mondo S.J."/>
            <person name="Liu M."/>
            <person name="Dettman J."/>
            <person name="Nalam V."/>
            <person name="Broders K.D."/>
        </authorList>
    </citation>
    <scope>NUCLEOTIDE SEQUENCE</scope>
    <source>
        <strain evidence="4">CCC 1102</strain>
    </source>
</reference>
<dbReference type="GO" id="GO:0016405">
    <property type="term" value="F:CoA-ligase activity"/>
    <property type="evidence" value="ECO:0007669"/>
    <property type="project" value="TreeGrafter"/>
</dbReference>
<gene>
    <name evidence="4" type="ORF">E4U56_001565</name>
</gene>
<dbReference type="Pfam" id="PF13193">
    <property type="entry name" value="AMP-binding_C"/>
    <property type="match status" value="1"/>
</dbReference>
<proteinExistence type="inferred from homology"/>
<organism evidence="4 5">
    <name type="scientific">Claviceps arundinis</name>
    <dbReference type="NCBI Taxonomy" id="1623583"/>
    <lineage>
        <taxon>Eukaryota</taxon>
        <taxon>Fungi</taxon>
        <taxon>Dikarya</taxon>
        <taxon>Ascomycota</taxon>
        <taxon>Pezizomycotina</taxon>
        <taxon>Sordariomycetes</taxon>
        <taxon>Hypocreomycetidae</taxon>
        <taxon>Hypocreales</taxon>
        <taxon>Clavicipitaceae</taxon>
        <taxon>Claviceps</taxon>
    </lineage>
</organism>
<feature type="domain" description="AMP-binding enzyme C-terminal" evidence="3">
    <location>
        <begin position="8"/>
        <end position="88"/>
    </location>
</feature>
<comment type="similarity">
    <text evidence="1">Belongs to the ATP-dependent AMP-binding enzyme family.</text>
</comment>
<dbReference type="InterPro" id="IPR045851">
    <property type="entry name" value="AMP-bd_C_sf"/>
</dbReference>
<feature type="non-terminal residue" evidence="4">
    <location>
        <position position="1"/>
    </location>
</feature>
<dbReference type="SUPFAM" id="SSF56801">
    <property type="entry name" value="Acetyl-CoA synthetase-like"/>
    <property type="match status" value="1"/>
</dbReference>
<evidence type="ECO:0000256" key="2">
    <source>
        <dbReference type="ARBA" id="ARBA00022598"/>
    </source>
</evidence>
<dbReference type="EMBL" id="SRPS01000145">
    <property type="protein sequence ID" value="KAG5965758.1"/>
    <property type="molecule type" value="Genomic_DNA"/>
</dbReference>
<accession>A0A9P7SPW9</accession>
<dbReference type="Proteomes" id="UP000784919">
    <property type="component" value="Unassembled WGS sequence"/>
</dbReference>
<dbReference type="InterPro" id="IPR025110">
    <property type="entry name" value="AMP-bd_C"/>
</dbReference>
<evidence type="ECO:0000256" key="1">
    <source>
        <dbReference type="ARBA" id="ARBA00006432"/>
    </source>
</evidence>
<name>A0A9P7SPW9_9HYPO</name>
<evidence type="ECO:0000259" key="3">
    <source>
        <dbReference type="Pfam" id="PF13193"/>
    </source>
</evidence>
<sequence>GFQVPPAELEAKLLARQDINDVCVIGVWNNEQHTEVPRAYVVVRSDVQETEQLAQEITEWLAERVSPPKRLRGGMRFVKEIPKSASGKILRRVLKDQVKREEGDGRGPKAKL</sequence>
<dbReference type="AlphaFoldDB" id="A0A9P7SPW9"/>
<evidence type="ECO:0000313" key="5">
    <source>
        <dbReference type="Proteomes" id="UP000784919"/>
    </source>
</evidence>